<feature type="chain" id="PRO_5045927330" description="Lipoprotein" evidence="1">
    <location>
        <begin position="19"/>
        <end position="112"/>
    </location>
</feature>
<organism evidence="2 3">
    <name type="scientific">Marinobacter lacisalsi</name>
    <dbReference type="NCBI Taxonomy" id="475979"/>
    <lineage>
        <taxon>Bacteria</taxon>
        <taxon>Pseudomonadati</taxon>
        <taxon>Pseudomonadota</taxon>
        <taxon>Gammaproteobacteria</taxon>
        <taxon>Pseudomonadales</taxon>
        <taxon>Marinobacteraceae</taxon>
        <taxon>Marinobacter</taxon>
    </lineage>
</organism>
<dbReference type="Proteomes" id="UP001595798">
    <property type="component" value="Unassembled WGS sequence"/>
</dbReference>
<proteinExistence type="predicted"/>
<feature type="signal peptide" evidence="1">
    <location>
        <begin position="1"/>
        <end position="18"/>
    </location>
</feature>
<keyword evidence="1" id="KW-0732">Signal</keyword>
<dbReference type="EMBL" id="JBHSDI010000001">
    <property type="protein sequence ID" value="MFC4257643.1"/>
    <property type="molecule type" value="Genomic_DNA"/>
</dbReference>
<gene>
    <name evidence="2" type="ORF">ACFOZ5_01220</name>
</gene>
<dbReference type="RefSeq" id="WP_379884877.1">
    <property type="nucleotide sequence ID" value="NZ_JBHSDI010000001.1"/>
</dbReference>
<evidence type="ECO:0000313" key="3">
    <source>
        <dbReference type="Proteomes" id="UP001595798"/>
    </source>
</evidence>
<protein>
    <recommendedName>
        <fullName evidence="4">Lipoprotein</fullName>
    </recommendedName>
</protein>
<dbReference type="PROSITE" id="PS51257">
    <property type="entry name" value="PROKAR_LIPOPROTEIN"/>
    <property type="match status" value="1"/>
</dbReference>
<sequence>MKKAATFALITSVAFLSACSSSTPTCSDSETVDLVKEITMDELRSAWGNAANSLAVSVEAIRTTDRNETVDSYTCAAQLEMTGPGGTETADISYTVQSTDKGDQFYVEVYGL</sequence>
<reference evidence="3" key="1">
    <citation type="journal article" date="2019" name="Int. J. Syst. Evol. Microbiol.">
        <title>The Global Catalogue of Microorganisms (GCM) 10K type strain sequencing project: providing services to taxonomists for standard genome sequencing and annotation.</title>
        <authorList>
            <consortium name="The Broad Institute Genomics Platform"/>
            <consortium name="The Broad Institute Genome Sequencing Center for Infectious Disease"/>
            <person name="Wu L."/>
            <person name="Ma J."/>
        </authorList>
    </citation>
    <scope>NUCLEOTIDE SEQUENCE [LARGE SCALE GENOMIC DNA]</scope>
    <source>
        <strain evidence="3">CECT 7297</strain>
    </source>
</reference>
<comment type="caution">
    <text evidence="2">The sequence shown here is derived from an EMBL/GenBank/DDBJ whole genome shotgun (WGS) entry which is preliminary data.</text>
</comment>
<evidence type="ECO:0000313" key="2">
    <source>
        <dbReference type="EMBL" id="MFC4257643.1"/>
    </source>
</evidence>
<evidence type="ECO:0008006" key="4">
    <source>
        <dbReference type="Google" id="ProtNLM"/>
    </source>
</evidence>
<keyword evidence="3" id="KW-1185">Reference proteome</keyword>
<accession>A0ABV8QD42</accession>
<evidence type="ECO:0000256" key="1">
    <source>
        <dbReference type="SAM" id="SignalP"/>
    </source>
</evidence>
<name>A0ABV8QD42_9GAMM</name>